<dbReference type="STRING" id="1798338.A3J56_00930"/>
<evidence type="ECO:0000256" key="1">
    <source>
        <dbReference type="ARBA" id="ARBA00022980"/>
    </source>
</evidence>
<dbReference type="InterPro" id="IPR002358">
    <property type="entry name" value="Ribosomal_uL6_CS"/>
</dbReference>
<dbReference type="InterPro" id="IPR000702">
    <property type="entry name" value="Ribosomal_uL6-like"/>
</dbReference>
<comment type="caution">
    <text evidence="8">The sequence shown here is derived from an EMBL/GenBank/DDBJ whole genome shotgun (WGS) entry which is preliminary data.</text>
</comment>
<accession>A0A1F5WFT6</accession>
<dbReference type="PROSITE" id="PS00525">
    <property type="entry name" value="RIBOSOMAL_L6_1"/>
    <property type="match status" value="1"/>
</dbReference>
<evidence type="ECO:0000256" key="4">
    <source>
        <dbReference type="NCBIfam" id="TIGR03654"/>
    </source>
</evidence>
<dbReference type="Proteomes" id="UP000178406">
    <property type="component" value="Unassembled WGS sequence"/>
</dbReference>
<dbReference type="NCBIfam" id="TIGR03654">
    <property type="entry name" value="L6_bact"/>
    <property type="match status" value="1"/>
</dbReference>
<gene>
    <name evidence="8" type="ORF">A3J56_00930</name>
</gene>
<sequence>MSRLAKKPIPIPPGVIVTHEGHTWVFRGPKGEVRHTFPSVVIIEQTDEGVKVSLGNRGFARDKWRRAIVGTVAALARNALFGAHNGFSKKLELEGIGYKVLLDGKDVVLSLGFSHPVRVTAPPGISFVVEKNTITVSGADKALVGEVASIIRSHKPPEPYKGKGIRYAGEIIRRKAGKKAVSAA</sequence>
<protein>
    <recommendedName>
        <fullName evidence="3 4">50S ribosomal protein L6</fullName>
    </recommendedName>
</protein>
<evidence type="ECO:0000313" key="9">
    <source>
        <dbReference type="Proteomes" id="UP000178406"/>
    </source>
</evidence>
<evidence type="ECO:0000259" key="7">
    <source>
        <dbReference type="Pfam" id="PF00347"/>
    </source>
</evidence>
<dbReference type="AlphaFoldDB" id="A0A1F5WFT6"/>
<dbReference type="Pfam" id="PF00347">
    <property type="entry name" value="Ribosomal_L6"/>
    <property type="match status" value="1"/>
</dbReference>
<dbReference type="InterPro" id="IPR036789">
    <property type="entry name" value="Ribosomal_uL6-like_a/b-dom_sf"/>
</dbReference>
<dbReference type="InterPro" id="IPR019906">
    <property type="entry name" value="Ribosomal_uL6_bac-type"/>
</dbReference>
<evidence type="ECO:0000256" key="2">
    <source>
        <dbReference type="ARBA" id="ARBA00023274"/>
    </source>
</evidence>
<organism evidence="8 9">
    <name type="scientific">Candidatus Giovannonibacteria bacterium RIFCSPHIGHO2_02_FULL_46_20</name>
    <dbReference type="NCBI Taxonomy" id="1798338"/>
    <lineage>
        <taxon>Bacteria</taxon>
        <taxon>Candidatus Giovannoniibacteriota</taxon>
    </lineage>
</organism>
<dbReference type="EMBL" id="MFHQ01000017">
    <property type="protein sequence ID" value="OGF74485.1"/>
    <property type="molecule type" value="Genomic_DNA"/>
</dbReference>
<evidence type="ECO:0000256" key="3">
    <source>
        <dbReference type="ARBA" id="ARBA00035454"/>
    </source>
</evidence>
<evidence type="ECO:0000256" key="5">
    <source>
        <dbReference type="RuleBase" id="RU003869"/>
    </source>
</evidence>
<dbReference type="GO" id="GO:0019843">
    <property type="term" value="F:rRNA binding"/>
    <property type="evidence" value="ECO:0007669"/>
    <property type="project" value="UniProtKB-UniRule"/>
</dbReference>
<evidence type="ECO:0000256" key="6">
    <source>
        <dbReference type="RuleBase" id="RU003870"/>
    </source>
</evidence>
<dbReference type="InterPro" id="IPR020040">
    <property type="entry name" value="Ribosomal_uL6_a/b-dom"/>
</dbReference>
<dbReference type="GO" id="GO:0022625">
    <property type="term" value="C:cytosolic large ribosomal subunit"/>
    <property type="evidence" value="ECO:0007669"/>
    <property type="project" value="UniProtKB-UniRule"/>
</dbReference>
<evidence type="ECO:0000313" key="8">
    <source>
        <dbReference type="EMBL" id="OGF74485.1"/>
    </source>
</evidence>
<keyword evidence="1 5" id="KW-0689">Ribosomal protein</keyword>
<dbReference type="GO" id="GO:0003735">
    <property type="term" value="F:structural constituent of ribosome"/>
    <property type="evidence" value="ECO:0007669"/>
    <property type="project" value="UniProtKB-UniRule"/>
</dbReference>
<dbReference type="Gene3D" id="3.90.930.12">
    <property type="entry name" value="Ribosomal protein L6, alpha-beta domain"/>
    <property type="match status" value="2"/>
</dbReference>
<dbReference type="GO" id="GO:0002181">
    <property type="term" value="P:cytoplasmic translation"/>
    <property type="evidence" value="ECO:0007669"/>
    <property type="project" value="TreeGrafter"/>
</dbReference>
<dbReference type="PIRSF" id="PIRSF002162">
    <property type="entry name" value="Ribosomal_L6"/>
    <property type="match status" value="1"/>
</dbReference>
<reference evidence="8 9" key="1">
    <citation type="journal article" date="2016" name="Nat. Commun.">
        <title>Thousands of microbial genomes shed light on interconnected biogeochemical processes in an aquifer system.</title>
        <authorList>
            <person name="Anantharaman K."/>
            <person name="Brown C.T."/>
            <person name="Hug L.A."/>
            <person name="Sharon I."/>
            <person name="Castelle C.J."/>
            <person name="Probst A.J."/>
            <person name="Thomas B.C."/>
            <person name="Singh A."/>
            <person name="Wilkins M.J."/>
            <person name="Karaoz U."/>
            <person name="Brodie E.L."/>
            <person name="Williams K.H."/>
            <person name="Hubbard S.S."/>
            <person name="Banfield J.F."/>
        </authorList>
    </citation>
    <scope>NUCLEOTIDE SEQUENCE [LARGE SCALE GENOMIC DNA]</scope>
</reference>
<name>A0A1F5WFT6_9BACT</name>
<comment type="similarity">
    <text evidence="5">Belongs to the universal ribosomal protein uL6 family.</text>
</comment>
<proteinExistence type="inferred from homology"/>
<dbReference type="PANTHER" id="PTHR11655">
    <property type="entry name" value="60S/50S RIBOSOMAL PROTEIN L6/L9"/>
    <property type="match status" value="1"/>
</dbReference>
<dbReference type="PRINTS" id="PR00059">
    <property type="entry name" value="RIBOSOMALL6"/>
</dbReference>
<feature type="domain" description="Large ribosomal subunit protein uL6 alpha-beta" evidence="7">
    <location>
        <begin position="95"/>
        <end position="167"/>
    </location>
</feature>
<keyword evidence="6" id="KW-0699">rRNA-binding</keyword>
<comment type="function">
    <text evidence="6">This protein binds to the 23S rRNA, and is important in its secondary structure. It is located near the subunit interface in the base of the L7/L12 stalk, and near the tRNA binding site of the peptidyltransferase center.</text>
</comment>
<keyword evidence="2 5" id="KW-0687">Ribonucleoprotein</keyword>
<keyword evidence="6" id="KW-0694">RNA-binding</keyword>
<dbReference type="SUPFAM" id="SSF56053">
    <property type="entry name" value="Ribosomal protein L6"/>
    <property type="match status" value="2"/>
</dbReference>
<dbReference type="PANTHER" id="PTHR11655:SF14">
    <property type="entry name" value="LARGE RIBOSOMAL SUBUNIT PROTEIN UL6M"/>
    <property type="match status" value="1"/>
</dbReference>